<protein>
    <recommendedName>
        <fullName evidence="2">Dynamin N-terminal domain-containing protein</fullName>
    </recommendedName>
</protein>
<dbReference type="EMBL" id="MFSP01000180">
    <property type="protein sequence ID" value="OGI62272.1"/>
    <property type="molecule type" value="Genomic_DNA"/>
</dbReference>
<evidence type="ECO:0000256" key="1">
    <source>
        <dbReference type="SAM" id="MobiDB-lite"/>
    </source>
</evidence>
<gene>
    <name evidence="3" type="ORF">A2W18_03755</name>
</gene>
<evidence type="ECO:0000313" key="3">
    <source>
        <dbReference type="EMBL" id="OGI62272.1"/>
    </source>
</evidence>
<dbReference type="InterPro" id="IPR045063">
    <property type="entry name" value="Dynamin_N"/>
</dbReference>
<dbReference type="Proteomes" id="UP000179076">
    <property type="component" value="Unassembled WGS sequence"/>
</dbReference>
<dbReference type="Gene3D" id="3.40.50.300">
    <property type="entry name" value="P-loop containing nucleotide triphosphate hydrolases"/>
    <property type="match status" value="1"/>
</dbReference>
<comment type="caution">
    <text evidence="3">The sequence shown here is derived from an EMBL/GenBank/DDBJ whole genome shotgun (WGS) entry which is preliminary data.</text>
</comment>
<sequence length="665" mass="74906">MSSAEPKLDRVVAVSEDEASRHENSKPSASFADSLARYRSWCDDVAIAIGEYQTWVEEQGGSDGEQDLRVYELADQLKSERLQVALVGEFSRGKTELLNAIFFSSFKQRLLPTAAGRTTMCPTELHFDESQPASVRLLPIETRKTPTTIAEYKITPVHWTTIHILRPNSAEEVRQAFLEANRTKNVSAWEAQELGLYTPEGGKRPSANTMVEVPAWRHAIINFPHPLLKRGLVVLDTPGLNALGVEPELTLRMLPEAHAVLFVLAADAGVTRSDMEVWNNHVAGARGVNSAGRFVVLNKIDILWDDLQDPKKIDDTLAQQVRETARILNVKPDNIFAVSAQKAMTGRAKSDRSLIERSGIAALEQRIARDVIPAKHEIIRGKVVYEVSGRLRDDCTLLSARATTIDKQLVQLRQLGGRNLDVIQKMVTRMREEKTRYDKELKGFETTRLTLSTQAKALLAPLSLVSLDTLIAESRKEMNDSWTTVGLKRGMDTFFAGTRMRIEEVSRRAESLKHEVEVIYDRLHAQYGFTRLQPARLALLPYVLDFNRLREKAEAFRDSPVTVMTEQHFVVNRFFITLVSQARHIFDECNRSTKGWFQALVTPLYKQLQDHRAAIEGQLDHLRKIHKNMDTLGSQVADLELARTGLGRELALLGGLLERIQRPVG</sequence>
<name>A0A1F6UY21_9PROT</name>
<dbReference type="PANTHER" id="PTHR43681:SF1">
    <property type="entry name" value="SARCALUMENIN"/>
    <property type="match status" value="1"/>
</dbReference>
<evidence type="ECO:0000313" key="4">
    <source>
        <dbReference type="Proteomes" id="UP000179076"/>
    </source>
</evidence>
<dbReference type="InterPro" id="IPR027417">
    <property type="entry name" value="P-loop_NTPase"/>
</dbReference>
<reference evidence="3 4" key="1">
    <citation type="journal article" date="2016" name="Nat. Commun.">
        <title>Thousands of microbial genomes shed light on interconnected biogeochemical processes in an aquifer system.</title>
        <authorList>
            <person name="Anantharaman K."/>
            <person name="Brown C.T."/>
            <person name="Hug L.A."/>
            <person name="Sharon I."/>
            <person name="Castelle C.J."/>
            <person name="Probst A.J."/>
            <person name="Thomas B.C."/>
            <person name="Singh A."/>
            <person name="Wilkins M.J."/>
            <person name="Karaoz U."/>
            <person name="Brodie E.L."/>
            <person name="Williams K.H."/>
            <person name="Hubbard S.S."/>
            <person name="Banfield J.F."/>
        </authorList>
    </citation>
    <scope>NUCLEOTIDE SEQUENCE [LARGE SCALE GENOMIC DNA]</scope>
</reference>
<feature type="compositionally biased region" description="Basic and acidic residues" evidence="1">
    <location>
        <begin position="1"/>
        <end position="10"/>
    </location>
</feature>
<feature type="domain" description="Dynamin N-terminal" evidence="2">
    <location>
        <begin position="84"/>
        <end position="284"/>
    </location>
</feature>
<dbReference type="PANTHER" id="PTHR43681">
    <property type="entry name" value="TRANSMEMBRANE GTPASE FZO"/>
    <property type="match status" value="1"/>
</dbReference>
<proteinExistence type="predicted"/>
<evidence type="ECO:0000259" key="2">
    <source>
        <dbReference type="Pfam" id="PF00350"/>
    </source>
</evidence>
<feature type="region of interest" description="Disordered" evidence="1">
    <location>
        <begin position="1"/>
        <end position="28"/>
    </location>
</feature>
<accession>A0A1F6UY21</accession>
<organism evidence="3 4">
    <name type="scientific">Candidatus Muproteobacteria bacterium RBG_16_60_9</name>
    <dbReference type="NCBI Taxonomy" id="1817755"/>
    <lineage>
        <taxon>Bacteria</taxon>
        <taxon>Pseudomonadati</taxon>
        <taxon>Pseudomonadota</taxon>
        <taxon>Candidatus Muproteobacteria</taxon>
    </lineage>
</organism>
<dbReference type="InterPro" id="IPR051943">
    <property type="entry name" value="TRAFAC_Dynamin-like_GTPase"/>
</dbReference>
<dbReference type="Pfam" id="PF00350">
    <property type="entry name" value="Dynamin_N"/>
    <property type="match status" value="1"/>
</dbReference>
<dbReference type="SUPFAM" id="SSF52540">
    <property type="entry name" value="P-loop containing nucleoside triphosphate hydrolases"/>
    <property type="match status" value="1"/>
</dbReference>
<dbReference type="AlphaFoldDB" id="A0A1F6UY21"/>